<protein>
    <recommendedName>
        <fullName evidence="3">SbsA Ig-like domain-containing protein</fullName>
    </recommendedName>
</protein>
<dbReference type="Proteomes" id="UP000093482">
    <property type="component" value="Unassembled WGS sequence"/>
</dbReference>
<proteinExistence type="predicted"/>
<evidence type="ECO:0000313" key="5">
    <source>
        <dbReference type="Proteomes" id="UP000093482"/>
    </source>
</evidence>
<name>A0A1C0YIP9_9BACL</name>
<organism evidence="4 5">
    <name type="scientific">Caryophanon latum</name>
    <dbReference type="NCBI Taxonomy" id="33977"/>
    <lineage>
        <taxon>Bacteria</taxon>
        <taxon>Bacillati</taxon>
        <taxon>Bacillota</taxon>
        <taxon>Bacilli</taxon>
        <taxon>Bacillales</taxon>
        <taxon>Caryophanaceae</taxon>
        <taxon>Caryophanon</taxon>
    </lineage>
</organism>
<feature type="chain" id="PRO_5008649103" description="SbsA Ig-like domain-containing protein" evidence="2">
    <location>
        <begin position="24"/>
        <end position="480"/>
    </location>
</feature>
<gene>
    <name evidence="4" type="ORF">A6K76_14025</name>
</gene>
<dbReference type="OrthoDB" id="9901276at2"/>
<evidence type="ECO:0000259" key="3">
    <source>
        <dbReference type="Pfam" id="PF13205"/>
    </source>
</evidence>
<dbReference type="InterPro" id="IPR032812">
    <property type="entry name" value="SbsA_Ig"/>
</dbReference>
<sequence length="480" mass="53452">MKRLLLASTLTASLFFAPTTTDASILKDDNVLTISPNHTFTITFSDDVKKNEALIEEITILTTASPVTFTPAISGNTMTLDPTKDLEQNEAYTVEVKLKNEKPKKQMFFTTSTVKTPITTFIEQYPQYKDATIITTMQEQSEEHAYLLSIGEQPSSALAKAVKDIPANINSLKTLIQQIDNTIKNAEAISKSATANEEYVEMQLDTLRDMASTHITDAPSLHALTKTNSARENIISLMHATQKASDIGLDLITALEDLNSAISDIYLVAPSSQPNMHYVNSLQTSFQQNLSNVAVSESTITKQIDAIDALLENATDYTYLLDEVSVFVQDVQLVQQQFDSWKNATDIPNVIATYPTLQQMLLNVNNIIATTSNIDTIEQTLSIATDTVENIKINIPEYIDAYLESKVEYLLTALEQAEEAADAKELDYIYTDQYIDADEAVRNVEVAYSFYDETMTYDKLQADFKDAHDKIHALKIALEI</sequence>
<keyword evidence="5" id="KW-1185">Reference proteome</keyword>
<feature type="domain" description="SbsA Ig-like" evidence="3">
    <location>
        <begin position="33"/>
        <end position="97"/>
    </location>
</feature>
<reference evidence="4 5" key="1">
    <citation type="submission" date="2016-07" db="EMBL/GenBank/DDBJ databases">
        <title>Caryophanon latum genome sequencing.</title>
        <authorList>
            <person name="Verma A."/>
            <person name="Pal Y."/>
            <person name="Krishnamurthi S."/>
        </authorList>
    </citation>
    <scope>NUCLEOTIDE SEQUENCE [LARGE SCALE GENOMIC DNA]</scope>
    <source>
        <strain evidence="4 5">DSM 14151</strain>
    </source>
</reference>
<keyword evidence="1 2" id="KW-0732">Signal</keyword>
<evidence type="ECO:0000256" key="2">
    <source>
        <dbReference type="SAM" id="SignalP"/>
    </source>
</evidence>
<feature type="signal peptide" evidence="2">
    <location>
        <begin position="1"/>
        <end position="23"/>
    </location>
</feature>
<dbReference type="RefSeq" id="WP_066465901.1">
    <property type="nucleotide sequence ID" value="NZ_MATO01000058.1"/>
</dbReference>
<accession>A0A1C0YIP9</accession>
<dbReference type="AlphaFoldDB" id="A0A1C0YIP9"/>
<comment type="caution">
    <text evidence="4">The sequence shown here is derived from an EMBL/GenBank/DDBJ whole genome shotgun (WGS) entry which is preliminary data.</text>
</comment>
<evidence type="ECO:0000256" key="1">
    <source>
        <dbReference type="ARBA" id="ARBA00022729"/>
    </source>
</evidence>
<dbReference type="EMBL" id="MATO01000058">
    <property type="protein sequence ID" value="OCS87047.1"/>
    <property type="molecule type" value="Genomic_DNA"/>
</dbReference>
<dbReference type="Pfam" id="PF13205">
    <property type="entry name" value="Big_5"/>
    <property type="match status" value="1"/>
</dbReference>
<evidence type="ECO:0000313" key="4">
    <source>
        <dbReference type="EMBL" id="OCS87047.1"/>
    </source>
</evidence>